<dbReference type="OrthoDB" id="3926760at2759"/>
<dbReference type="AlphaFoldDB" id="A0A9P4JHB8"/>
<name>A0A9P4JHB8_9PLEO</name>
<evidence type="ECO:0000313" key="2">
    <source>
        <dbReference type="EMBL" id="KAF2199427.1"/>
    </source>
</evidence>
<proteinExistence type="predicted"/>
<feature type="region of interest" description="Disordered" evidence="1">
    <location>
        <begin position="351"/>
        <end position="394"/>
    </location>
</feature>
<reference evidence="2" key="1">
    <citation type="journal article" date="2020" name="Stud. Mycol.">
        <title>101 Dothideomycetes genomes: a test case for predicting lifestyles and emergence of pathogens.</title>
        <authorList>
            <person name="Haridas S."/>
            <person name="Albert R."/>
            <person name="Binder M."/>
            <person name="Bloem J."/>
            <person name="Labutti K."/>
            <person name="Salamov A."/>
            <person name="Andreopoulos B."/>
            <person name="Baker S."/>
            <person name="Barry K."/>
            <person name="Bills G."/>
            <person name="Bluhm B."/>
            <person name="Cannon C."/>
            <person name="Castanera R."/>
            <person name="Culley D."/>
            <person name="Daum C."/>
            <person name="Ezra D."/>
            <person name="Gonzalez J."/>
            <person name="Henrissat B."/>
            <person name="Kuo A."/>
            <person name="Liang C."/>
            <person name="Lipzen A."/>
            <person name="Lutzoni F."/>
            <person name="Magnuson J."/>
            <person name="Mondo S."/>
            <person name="Nolan M."/>
            <person name="Ohm R."/>
            <person name="Pangilinan J."/>
            <person name="Park H.-J."/>
            <person name="Ramirez L."/>
            <person name="Alfaro M."/>
            <person name="Sun H."/>
            <person name="Tritt A."/>
            <person name="Yoshinaga Y."/>
            <person name="Zwiers L.-H."/>
            <person name="Turgeon B."/>
            <person name="Goodwin S."/>
            <person name="Spatafora J."/>
            <person name="Crous P."/>
            <person name="Grigoriev I."/>
        </authorList>
    </citation>
    <scope>NUCLEOTIDE SEQUENCE</scope>
    <source>
        <strain evidence="2">ATCC 74209</strain>
    </source>
</reference>
<feature type="region of interest" description="Disordered" evidence="1">
    <location>
        <begin position="110"/>
        <end position="135"/>
    </location>
</feature>
<feature type="compositionally biased region" description="Polar residues" evidence="1">
    <location>
        <begin position="381"/>
        <end position="394"/>
    </location>
</feature>
<organism evidence="2 3">
    <name type="scientific">Delitschia confertaspora ATCC 74209</name>
    <dbReference type="NCBI Taxonomy" id="1513339"/>
    <lineage>
        <taxon>Eukaryota</taxon>
        <taxon>Fungi</taxon>
        <taxon>Dikarya</taxon>
        <taxon>Ascomycota</taxon>
        <taxon>Pezizomycotina</taxon>
        <taxon>Dothideomycetes</taxon>
        <taxon>Pleosporomycetidae</taxon>
        <taxon>Pleosporales</taxon>
        <taxon>Delitschiaceae</taxon>
        <taxon>Delitschia</taxon>
    </lineage>
</organism>
<feature type="region of interest" description="Disordered" evidence="1">
    <location>
        <begin position="49"/>
        <end position="69"/>
    </location>
</feature>
<protein>
    <submittedName>
        <fullName evidence="2">Uncharacterized protein</fullName>
    </submittedName>
</protein>
<evidence type="ECO:0000256" key="1">
    <source>
        <dbReference type="SAM" id="MobiDB-lite"/>
    </source>
</evidence>
<sequence length="394" mass="42657">MPAPLAKGLIIAASVLVAAGIAIYENPQVREWVDQKRRKIAVALHSLGDEVQPQHRRSSDPEQDAELRRRRKEELIRRNRSELIRRAREDGIAVDLDELERIGMDNVEMSERESCRPHNMSRSSTRSFDDLVGSDGKLKQGETVAKSTTAIDSSANCGLRRRGFYAGSMAADPFADEALMDFTEFLEPKHDNAPTPSPFDYMESPQSSVTLDRETMSPSATIAQLVNLTPDAGPEPPQTASIHSLDSATAGVQLPITHPNESLYSFSSAGADPNHASSEDIADDVLFEYGVEPETHSTGSLTPRSGSDGISAALSTVGSQADDIAVLSMQNDDDHDARSEVFSEGGFSEFAESEHPGALTPSSWTDVGSDDESEFGGNGVQGTQQWGQSTIQQH</sequence>
<evidence type="ECO:0000313" key="3">
    <source>
        <dbReference type="Proteomes" id="UP000799536"/>
    </source>
</evidence>
<accession>A0A9P4JHB8</accession>
<comment type="caution">
    <text evidence="2">The sequence shown here is derived from an EMBL/GenBank/DDBJ whole genome shotgun (WGS) entry which is preliminary data.</text>
</comment>
<dbReference type="Proteomes" id="UP000799536">
    <property type="component" value="Unassembled WGS sequence"/>
</dbReference>
<keyword evidence="3" id="KW-1185">Reference proteome</keyword>
<dbReference type="EMBL" id="ML994076">
    <property type="protein sequence ID" value="KAF2199427.1"/>
    <property type="molecule type" value="Genomic_DNA"/>
</dbReference>
<gene>
    <name evidence="2" type="ORF">GQ43DRAFT_442483</name>
</gene>